<accession>A0A0S4JKZ8</accession>
<gene>
    <name evidence="2" type="ORF">BSAL_24850</name>
</gene>
<evidence type="ECO:0000256" key="1">
    <source>
        <dbReference type="SAM" id="MobiDB-lite"/>
    </source>
</evidence>
<dbReference type="VEuPathDB" id="TriTrypDB:BSAL_24850"/>
<feature type="compositionally biased region" description="Acidic residues" evidence="1">
    <location>
        <begin position="1266"/>
        <end position="1275"/>
    </location>
</feature>
<feature type="region of interest" description="Disordered" evidence="1">
    <location>
        <begin position="1006"/>
        <end position="1051"/>
    </location>
</feature>
<reference evidence="3" key="1">
    <citation type="submission" date="2015-09" db="EMBL/GenBank/DDBJ databases">
        <authorList>
            <consortium name="Pathogen Informatics"/>
        </authorList>
    </citation>
    <scope>NUCLEOTIDE SEQUENCE [LARGE SCALE GENOMIC DNA]</scope>
    <source>
        <strain evidence="3">Lake Konstanz</strain>
    </source>
</reference>
<proteinExistence type="predicted"/>
<feature type="compositionally biased region" description="Basic and acidic residues" evidence="1">
    <location>
        <begin position="597"/>
        <end position="608"/>
    </location>
</feature>
<feature type="region of interest" description="Disordered" evidence="1">
    <location>
        <begin position="709"/>
        <end position="753"/>
    </location>
</feature>
<name>A0A0S4JKZ8_BODSA</name>
<feature type="compositionally biased region" description="Basic and acidic residues" evidence="1">
    <location>
        <begin position="716"/>
        <end position="726"/>
    </location>
</feature>
<feature type="compositionally biased region" description="Basic and acidic residues" evidence="1">
    <location>
        <begin position="1242"/>
        <end position="1264"/>
    </location>
</feature>
<feature type="compositionally biased region" description="Low complexity" evidence="1">
    <location>
        <begin position="88"/>
        <end position="103"/>
    </location>
</feature>
<feature type="region of interest" description="Disordered" evidence="1">
    <location>
        <begin position="580"/>
        <end position="608"/>
    </location>
</feature>
<dbReference type="EMBL" id="CYKH01001789">
    <property type="protein sequence ID" value="CUG90071.1"/>
    <property type="molecule type" value="Genomic_DNA"/>
</dbReference>
<feature type="region of interest" description="Disordered" evidence="1">
    <location>
        <begin position="1232"/>
        <end position="1289"/>
    </location>
</feature>
<keyword evidence="3" id="KW-1185">Reference proteome</keyword>
<evidence type="ECO:0000313" key="3">
    <source>
        <dbReference type="Proteomes" id="UP000051952"/>
    </source>
</evidence>
<feature type="compositionally biased region" description="Low complexity" evidence="1">
    <location>
        <begin position="1014"/>
        <end position="1051"/>
    </location>
</feature>
<organism evidence="2 3">
    <name type="scientific">Bodo saltans</name>
    <name type="common">Flagellated protozoan</name>
    <dbReference type="NCBI Taxonomy" id="75058"/>
    <lineage>
        <taxon>Eukaryota</taxon>
        <taxon>Discoba</taxon>
        <taxon>Euglenozoa</taxon>
        <taxon>Kinetoplastea</taxon>
        <taxon>Metakinetoplastina</taxon>
        <taxon>Eubodonida</taxon>
        <taxon>Bodonidae</taxon>
        <taxon>Bodo</taxon>
    </lineage>
</organism>
<feature type="region of interest" description="Disordered" evidence="1">
    <location>
        <begin position="130"/>
        <end position="151"/>
    </location>
</feature>
<evidence type="ECO:0000313" key="2">
    <source>
        <dbReference type="EMBL" id="CUG90071.1"/>
    </source>
</evidence>
<feature type="region of interest" description="Disordered" evidence="1">
    <location>
        <begin position="88"/>
        <end position="116"/>
    </location>
</feature>
<protein>
    <submittedName>
        <fullName evidence="2">Uncharacterized protein</fullName>
    </submittedName>
</protein>
<dbReference type="Proteomes" id="UP000051952">
    <property type="component" value="Unassembled WGS sequence"/>
</dbReference>
<feature type="compositionally biased region" description="Polar residues" evidence="1">
    <location>
        <begin position="1277"/>
        <end position="1289"/>
    </location>
</feature>
<sequence>MVQQQVSIVNLSQSIVARRFTDTWSKLLLHTSRRCPMQCEQEASTAHITTMPHAVRAVRAELRNQVHALMYPPALAPTSTTLLLATTPSRAAGGRRSSVAASSGVGGSSESGSHLENSNAAIAAAVLGNRQNRRSSTSTPPPQPTTPLSDRETVLSPLLQLPEDDTLGVHISVSSLEVNIEPIVQAVGPYVRHPEGKRSLSGTGVLKQMASLDLCNRYLQWSNQRLENVHSGIGSVLASVESVHRRRLVFLVSAEHAKAWSDAENHTDPNASRFSWKLLKESNGTSVIQREKSSSSSLGPLSASAWNLTSDATLGTGGGGNGGDDASRYISVKVTESDCLRVAAGMDHTLAMQLLSTVKANLIQWEKQCRAEFDRRVTLQQHRLQQLQQQNVDVTEDQLTIEEHHKKAALAAATEQAPPAAHFMQVLLLIDVDNHHVGDQLTTTIHELLPRLRNARQTAKESRRHSPYKAVFDLFPQVVFFGQRLVQLVLPRISSSLLPSSASIGDALAASSSSHGDDVTALQSLARRIAMVSDRVQRCAKEHGSQVAFAIPSDSLSPRALDQDICPQYSQSELVISFQRHRQHQAGPDAPTPVAPKKRDTSSTPEQKVDRKLLSLALQYPGGERAVTKHAVQLLFQLWCTQHQQSSTFQEPSSKSSSSSLPPPLRASLVLQQDAFVSALRTQVDRLCVLSIAASKTLSSSVLRKMLHSGAGTRRHREEPTAFESHHQHHHNHRESPEHHHSHRKEASTSSSQLATPLTLSYADILNVVMRASIEYQAQAASSPSVEIAAALVGQTTLLTLLASLYASFGVNTVVYDQNSGDEARQHPRGIHEGVLRVNTVLGFSLMQDVHDFGKQFVELGWYEPIVHQLNSLQNCFWPMLIELRSCAVSALRIASITSAAPAVALDRSTRSPGTASGGGGVGSMSLSHSISTRSIDLQREVFVVSVGDDEDAETLERADKSGELGHALCMPVVRVFVIPTPYLLGASTAAGKRATSAAAAALRRRRSARQLNDSVSDDASSTATRNSSSVLKPPSSSTAAAAQQQQQQLQDDSKFLHPHVYQMDDADALGRIASQFSAELERSRPIYEARATSDGERKFFSGLTVRICPAAVLHPNRLQSSSLVNDDDEGEGSLLGGGVGPLLPCVEIGIHYSSGPHPASVAAVAADELIRDVLARGGDIPNNFSAWVMSAARFTMDHNSDVATAKEEALVHAIRAAEKLLSGETPRLRHGGVLPVGISTKPKEKRGDDDDEADAFRDDHSSDTDSNEEDDGGSDNDANTGTTTVAADNTMSGSSWWWWGGSSNSAAASTPDVTGLRFNIQSARLEQKRSNNSLK</sequence>